<keyword evidence="8" id="KW-1185">Reference proteome</keyword>
<dbReference type="PIRSF" id="PIRSF000699">
    <property type="entry name" value="PTS_IILac_III"/>
    <property type="match status" value="1"/>
</dbReference>
<dbReference type="Proteomes" id="UP000632377">
    <property type="component" value="Unassembled WGS sequence"/>
</dbReference>
<keyword evidence="1" id="KW-0813">Transport</keyword>
<dbReference type="InterPro" id="IPR036542">
    <property type="entry name" value="PTS_IIA_lac/cel_sf"/>
</dbReference>
<evidence type="ECO:0000313" key="8">
    <source>
        <dbReference type="Proteomes" id="UP000632377"/>
    </source>
</evidence>
<feature type="coiled-coil region" evidence="6">
    <location>
        <begin position="20"/>
        <end position="51"/>
    </location>
</feature>
<protein>
    <submittedName>
        <fullName evidence="7">PTS lactose/cellobiose transporter subunit IIA</fullName>
    </submittedName>
</protein>
<dbReference type="RefSeq" id="WP_202748806.1">
    <property type="nucleotide sequence ID" value="NZ_JAESWC010000002.1"/>
</dbReference>
<dbReference type="PROSITE" id="PS51095">
    <property type="entry name" value="PTS_EIIA_TYPE_3"/>
    <property type="match status" value="1"/>
</dbReference>
<name>A0ABS1T9K6_9CLOT</name>
<dbReference type="CDD" id="cd00215">
    <property type="entry name" value="PTS_IIA_lac"/>
    <property type="match status" value="1"/>
</dbReference>
<sequence length="101" mass="11464">MELEIFEIISHGGDARGFAYEALKAARQNEMKKADELLVKAQEELDLAHNTQTKLIQAELNGEDLKMSLLMVHAQDQLMTAISEKNLIEQMVEMLKIIHSK</sequence>
<comment type="caution">
    <text evidence="7">The sequence shown here is derived from an EMBL/GenBank/DDBJ whole genome shotgun (WGS) entry which is preliminary data.</text>
</comment>
<keyword evidence="4" id="KW-0598">Phosphotransferase system</keyword>
<dbReference type="SUPFAM" id="SSF46973">
    <property type="entry name" value="Enzyme IIa from lactose specific PTS, IIa-lac"/>
    <property type="match status" value="1"/>
</dbReference>
<evidence type="ECO:0000256" key="2">
    <source>
        <dbReference type="ARBA" id="ARBA00022597"/>
    </source>
</evidence>
<proteinExistence type="predicted"/>
<dbReference type="InterPro" id="IPR003188">
    <property type="entry name" value="PTS_IIA_lac/cel"/>
</dbReference>
<evidence type="ECO:0000256" key="3">
    <source>
        <dbReference type="ARBA" id="ARBA00022679"/>
    </source>
</evidence>
<accession>A0ABS1T9K6</accession>
<gene>
    <name evidence="7" type="ORF">JK636_09610</name>
</gene>
<organism evidence="7 8">
    <name type="scientific">Clostridium rhizosphaerae</name>
    <dbReference type="NCBI Taxonomy" id="2803861"/>
    <lineage>
        <taxon>Bacteria</taxon>
        <taxon>Bacillati</taxon>
        <taxon>Bacillota</taxon>
        <taxon>Clostridia</taxon>
        <taxon>Eubacteriales</taxon>
        <taxon>Clostridiaceae</taxon>
        <taxon>Clostridium</taxon>
    </lineage>
</organism>
<dbReference type="Gene3D" id="1.20.58.80">
    <property type="entry name" value="Phosphotransferase system, lactose/cellobiose-type IIA subunit"/>
    <property type="match status" value="1"/>
</dbReference>
<keyword evidence="3" id="KW-0808">Transferase</keyword>
<dbReference type="Pfam" id="PF02255">
    <property type="entry name" value="PTS_IIA"/>
    <property type="match status" value="1"/>
</dbReference>
<dbReference type="PANTHER" id="PTHR34382">
    <property type="entry name" value="PTS SYSTEM N,N'-DIACETYLCHITOBIOSE-SPECIFIC EIIA COMPONENT"/>
    <property type="match status" value="1"/>
</dbReference>
<evidence type="ECO:0000256" key="5">
    <source>
        <dbReference type="PROSITE-ProRule" id="PRU00418"/>
    </source>
</evidence>
<keyword evidence="6" id="KW-0175">Coiled coil</keyword>
<evidence type="ECO:0000256" key="4">
    <source>
        <dbReference type="ARBA" id="ARBA00022683"/>
    </source>
</evidence>
<reference evidence="7 8" key="1">
    <citation type="submission" date="2021-01" db="EMBL/GenBank/DDBJ databases">
        <title>Genome public.</title>
        <authorList>
            <person name="Liu C."/>
            <person name="Sun Q."/>
        </authorList>
    </citation>
    <scope>NUCLEOTIDE SEQUENCE [LARGE SCALE GENOMIC DNA]</scope>
    <source>
        <strain evidence="7 8">YIM B02515</strain>
    </source>
</reference>
<evidence type="ECO:0000313" key="7">
    <source>
        <dbReference type="EMBL" id="MBL4936017.1"/>
    </source>
</evidence>
<dbReference type="PANTHER" id="PTHR34382:SF7">
    <property type="entry name" value="PTS SYSTEM N,N'-DIACETYLCHITOBIOSE-SPECIFIC EIIA COMPONENT"/>
    <property type="match status" value="1"/>
</dbReference>
<keyword evidence="2" id="KW-0762">Sugar transport</keyword>
<feature type="modified residue" description="Phosphohistidine; by HPr" evidence="5">
    <location>
        <position position="73"/>
    </location>
</feature>
<evidence type="ECO:0000256" key="6">
    <source>
        <dbReference type="SAM" id="Coils"/>
    </source>
</evidence>
<dbReference type="EMBL" id="JAESWC010000002">
    <property type="protein sequence ID" value="MBL4936017.1"/>
    <property type="molecule type" value="Genomic_DNA"/>
</dbReference>
<evidence type="ECO:0000256" key="1">
    <source>
        <dbReference type="ARBA" id="ARBA00022448"/>
    </source>
</evidence>